<evidence type="ECO:0000313" key="7">
    <source>
        <dbReference type="Proteomes" id="UP000198968"/>
    </source>
</evidence>
<dbReference type="RefSeq" id="WP_090965114.1">
    <property type="nucleotide sequence ID" value="NZ_FOVG01000003.1"/>
</dbReference>
<dbReference type="Pfam" id="PF00126">
    <property type="entry name" value="HTH_1"/>
    <property type="match status" value="1"/>
</dbReference>
<dbReference type="GO" id="GO:0003677">
    <property type="term" value="F:DNA binding"/>
    <property type="evidence" value="ECO:0007669"/>
    <property type="project" value="UniProtKB-KW"/>
</dbReference>
<accession>A0A1I5ESI2</accession>
<evidence type="ECO:0000256" key="2">
    <source>
        <dbReference type="ARBA" id="ARBA00023015"/>
    </source>
</evidence>
<protein>
    <submittedName>
        <fullName evidence="6">Transcriptional regulator, LysR family</fullName>
    </submittedName>
</protein>
<dbReference type="InterPro" id="IPR036388">
    <property type="entry name" value="WH-like_DNA-bd_sf"/>
</dbReference>
<dbReference type="PANTHER" id="PTHR30118">
    <property type="entry name" value="HTH-TYPE TRANSCRIPTIONAL REGULATOR LEUO-RELATED"/>
    <property type="match status" value="1"/>
</dbReference>
<dbReference type="InterPro" id="IPR050389">
    <property type="entry name" value="LysR-type_TF"/>
</dbReference>
<dbReference type="PRINTS" id="PR00039">
    <property type="entry name" value="HTHLYSR"/>
</dbReference>
<feature type="domain" description="HTH lysR-type" evidence="5">
    <location>
        <begin position="8"/>
        <end position="65"/>
    </location>
</feature>
<dbReference type="EMBL" id="FOVG01000003">
    <property type="protein sequence ID" value="SFO14399.1"/>
    <property type="molecule type" value="Genomic_DNA"/>
</dbReference>
<dbReference type="OrthoDB" id="8557381at2"/>
<dbReference type="GO" id="GO:0003700">
    <property type="term" value="F:DNA-binding transcription factor activity"/>
    <property type="evidence" value="ECO:0007669"/>
    <property type="project" value="InterPro"/>
</dbReference>
<dbReference type="InterPro" id="IPR000847">
    <property type="entry name" value="LysR_HTH_N"/>
</dbReference>
<dbReference type="Proteomes" id="UP000198968">
    <property type="component" value="Unassembled WGS sequence"/>
</dbReference>
<proteinExistence type="inferred from homology"/>
<dbReference type="Gene3D" id="3.40.190.10">
    <property type="entry name" value="Periplasmic binding protein-like II"/>
    <property type="match status" value="2"/>
</dbReference>
<organism evidence="6 7">
    <name type="scientific">Candidatus Pantoea varia</name>
    <dbReference type="NCBI Taxonomy" id="1881036"/>
    <lineage>
        <taxon>Bacteria</taxon>
        <taxon>Pseudomonadati</taxon>
        <taxon>Pseudomonadota</taxon>
        <taxon>Gammaproteobacteria</taxon>
        <taxon>Enterobacterales</taxon>
        <taxon>Erwiniaceae</taxon>
        <taxon>Pantoea</taxon>
    </lineage>
</organism>
<keyword evidence="7" id="KW-1185">Reference proteome</keyword>
<dbReference type="SUPFAM" id="SSF46785">
    <property type="entry name" value="Winged helix' DNA-binding domain"/>
    <property type="match status" value="1"/>
</dbReference>
<dbReference type="PROSITE" id="PS50931">
    <property type="entry name" value="HTH_LYSR"/>
    <property type="match status" value="1"/>
</dbReference>
<reference evidence="7" key="1">
    <citation type="submission" date="2016-10" db="EMBL/GenBank/DDBJ databases">
        <authorList>
            <person name="Varghese N."/>
            <person name="Submissions S."/>
        </authorList>
    </citation>
    <scope>NUCLEOTIDE SEQUENCE [LARGE SCALE GENOMIC DNA]</scope>
    <source>
        <strain evidence="7">OV426</strain>
    </source>
</reference>
<dbReference type="Pfam" id="PF03466">
    <property type="entry name" value="LysR_substrate"/>
    <property type="match status" value="1"/>
</dbReference>
<dbReference type="Gene3D" id="1.10.10.10">
    <property type="entry name" value="Winged helix-like DNA-binding domain superfamily/Winged helix DNA-binding domain"/>
    <property type="match status" value="1"/>
</dbReference>
<dbReference type="PANTHER" id="PTHR30118:SF15">
    <property type="entry name" value="TRANSCRIPTIONAL REGULATORY PROTEIN"/>
    <property type="match status" value="1"/>
</dbReference>
<dbReference type="SUPFAM" id="SSF53850">
    <property type="entry name" value="Periplasmic binding protein-like II"/>
    <property type="match status" value="1"/>
</dbReference>
<evidence type="ECO:0000256" key="3">
    <source>
        <dbReference type="ARBA" id="ARBA00023125"/>
    </source>
</evidence>
<evidence type="ECO:0000256" key="4">
    <source>
        <dbReference type="ARBA" id="ARBA00023163"/>
    </source>
</evidence>
<evidence type="ECO:0000259" key="5">
    <source>
        <dbReference type="PROSITE" id="PS50931"/>
    </source>
</evidence>
<dbReference type="InterPro" id="IPR036390">
    <property type="entry name" value="WH_DNA-bd_sf"/>
</dbReference>
<evidence type="ECO:0000313" key="6">
    <source>
        <dbReference type="EMBL" id="SFO14399.1"/>
    </source>
</evidence>
<comment type="similarity">
    <text evidence="1">Belongs to the LysR transcriptional regulatory family.</text>
</comment>
<gene>
    <name evidence="6" type="ORF">SAMN05428971_3087</name>
</gene>
<name>A0A1I5ESI2_9GAMM</name>
<keyword evidence="3" id="KW-0238">DNA-binding</keyword>
<dbReference type="AlphaFoldDB" id="A0A1I5ESI2"/>
<sequence>MNNYLLNVDLNLLKALDVLLDERSVTRAAERLCLTQPAVSGMLTRLRESFDDPLFIRAQRGILPTLRALELAGPVKAILAEVGELLQPQQFDPALSQMTLHVAATDYALSAVIVPFIAHLRREAPGIRVAVVPVNSETLSGQFEHGEVDVALLTPETTPTTLHTRQLFDEEYICLLSENHPLAGSPTLSLDEFCAQDHALVSWPGGNFHGVTDQALAAIGRTRRVALSVCSFLVLPEILRVTDLVSVVPKRLAIDTTGLVMLPPPLVIPGFSKIMAWHDRAAHHKGHEWLRERLVSVAETAVC</sequence>
<keyword evidence="4" id="KW-0804">Transcription</keyword>
<dbReference type="InterPro" id="IPR005119">
    <property type="entry name" value="LysR_subst-bd"/>
</dbReference>
<keyword evidence="2" id="KW-0805">Transcription regulation</keyword>
<evidence type="ECO:0000256" key="1">
    <source>
        <dbReference type="ARBA" id="ARBA00009437"/>
    </source>
</evidence>